<feature type="signal peptide" evidence="1">
    <location>
        <begin position="1"/>
        <end position="20"/>
    </location>
</feature>
<dbReference type="EMBL" id="NAJN01001367">
    <property type="protein sequence ID" value="TKA63678.1"/>
    <property type="molecule type" value="Genomic_DNA"/>
</dbReference>
<sequence>MKINCFAILSFFSLLSGGFARPGNRFRAYGSFFRKRQSGSLSLADQYARIGTSSLTKARIDDNDPIDQKSRVTAFVNTDDGLKVECWEFGDFLPEDPVTPGNGLKGTVRRTHMAGNIAITLYSFSPSATIFSFGATGVHDNAIDFRARPNLFTVKDGLIFIEALAASDGDVSAREDELQQYVFADVNGDDWFYFEDSTSPSLQEQCAKPTAESRFNVRTISGSDTTLINFQYESTPSHRVLHEGRCNFAGLKPVSPSIKSKSDSRRFRFRSQQL</sequence>
<name>A0A4U0WM44_9PEZI</name>
<evidence type="ECO:0000313" key="2">
    <source>
        <dbReference type="EMBL" id="TKA63678.1"/>
    </source>
</evidence>
<evidence type="ECO:0000313" key="3">
    <source>
        <dbReference type="Proteomes" id="UP000308768"/>
    </source>
</evidence>
<keyword evidence="3" id="KW-1185">Reference proteome</keyword>
<evidence type="ECO:0000256" key="1">
    <source>
        <dbReference type="SAM" id="SignalP"/>
    </source>
</evidence>
<comment type="caution">
    <text evidence="2">The sequence shown here is derived from an EMBL/GenBank/DDBJ whole genome shotgun (WGS) entry which is preliminary data.</text>
</comment>
<dbReference type="OrthoDB" id="5313598at2759"/>
<gene>
    <name evidence="2" type="ORF">B0A49_12372</name>
</gene>
<proteinExistence type="predicted"/>
<keyword evidence="1" id="KW-0732">Signal</keyword>
<organism evidence="2 3">
    <name type="scientific">Cryomyces minteri</name>
    <dbReference type="NCBI Taxonomy" id="331657"/>
    <lineage>
        <taxon>Eukaryota</taxon>
        <taxon>Fungi</taxon>
        <taxon>Dikarya</taxon>
        <taxon>Ascomycota</taxon>
        <taxon>Pezizomycotina</taxon>
        <taxon>Dothideomycetes</taxon>
        <taxon>Dothideomycetes incertae sedis</taxon>
        <taxon>Cryomyces</taxon>
    </lineage>
</organism>
<dbReference type="Proteomes" id="UP000308768">
    <property type="component" value="Unassembled WGS sequence"/>
</dbReference>
<feature type="chain" id="PRO_5020191816" evidence="1">
    <location>
        <begin position="21"/>
        <end position="274"/>
    </location>
</feature>
<protein>
    <submittedName>
        <fullName evidence="2">Uncharacterized protein</fullName>
    </submittedName>
</protein>
<accession>A0A4U0WM44</accession>
<reference evidence="2 3" key="1">
    <citation type="submission" date="2017-03" db="EMBL/GenBank/DDBJ databases">
        <title>Genomes of endolithic fungi from Antarctica.</title>
        <authorList>
            <person name="Coleine C."/>
            <person name="Masonjones S."/>
            <person name="Stajich J.E."/>
        </authorList>
    </citation>
    <scope>NUCLEOTIDE SEQUENCE [LARGE SCALE GENOMIC DNA]</scope>
    <source>
        <strain evidence="2 3">CCFEE 5187</strain>
    </source>
</reference>
<dbReference type="AlphaFoldDB" id="A0A4U0WM44"/>